<feature type="transmembrane region" description="Helical" evidence="1">
    <location>
        <begin position="123"/>
        <end position="145"/>
    </location>
</feature>
<sequence length="465" mass="53110">MDGIGEVLEKVVRAFASIGGIFVGIVQGFIKSSYSYFKGMKYIAYNNYSVRAKEEFDEPAEEKYFFYEQYEDLKNAYHSAAAVNKGNILLYKKAEQENHCSLGRAKGALVSIYVFGNIFNINYFFIHFIIITIISIPIYALYFIIKTIESVKSKKESTGTICTYCYSKFNVPYYLCPNCGRVHKSLVPGPYGILKRKCSCGEIIASANISGRHRLSAVCPVCLKNIEVKEIPSVCIALVGGETSGKTTFIYGVIHELLNSKKWNVEFLNSMEKENFNDINEGNRNLEALKEHRNLYNVFISSKENSSKKLLYIYDAKGENFNSINGIMNQRYYKYVNGLIFIVDPLCIDEVIEGEFVKNEFKELSSKNININDLLDRFIISMKKLCEIEADEKINVPIAVVINKMDLINYNGTAVDFLKLVREEKFIRKVQYNFSSSEFFFTENLNSISNDIKAAEPVKWILNKV</sequence>
<dbReference type="Proteomes" id="UP000244910">
    <property type="component" value="Chromosome"/>
</dbReference>
<feature type="domain" description="Double-GTPase 2" evidence="2">
    <location>
        <begin position="236"/>
        <end position="407"/>
    </location>
</feature>
<dbReference type="AlphaFoldDB" id="A0A2U8DRP7"/>
<organism evidence="3 4">
    <name type="scientific">Clostridium drakei</name>
    <dbReference type="NCBI Taxonomy" id="332101"/>
    <lineage>
        <taxon>Bacteria</taxon>
        <taxon>Bacillati</taxon>
        <taxon>Bacillota</taxon>
        <taxon>Clostridia</taxon>
        <taxon>Eubacteriales</taxon>
        <taxon>Clostridiaceae</taxon>
        <taxon>Clostridium</taxon>
    </lineage>
</organism>
<dbReference type="OrthoDB" id="2990125at2"/>
<evidence type="ECO:0000313" key="3">
    <source>
        <dbReference type="EMBL" id="AWI05310.1"/>
    </source>
</evidence>
<proteinExistence type="predicted"/>
<dbReference type="Gene3D" id="3.40.50.300">
    <property type="entry name" value="P-loop containing nucleotide triphosphate hydrolases"/>
    <property type="match status" value="1"/>
</dbReference>
<feature type="transmembrane region" description="Helical" evidence="1">
    <location>
        <begin position="12"/>
        <end position="30"/>
    </location>
</feature>
<keyword evidence="4" id="KW-1185">Reference proteome</keyword>
<keyword evidence="1" id="KW-0812">Transmembrane</keyword>
<name>A0A2U8DRP7_9CLOT</name>
<dbReference type="RefSeq" id="WP_032079606.1">
    <property type="nucleotide sequence ID" value="NZ_CP020953.1"/>
</dbReference>
<evidence type="ECO:0000256" key="1">
    <source>
        <dbReference type="SAM" id="Phobius"/>
    </source>
</evidence>
<evidence type="ECO:0000313" key="4">
    <source>
        <dbReference type="Proteomes" id="UP000244910"/>
    </source>
</evidence>
<gene>
    <name evidence="3" type="ORF">B9W14_12610</name>
</gene>
<keyword evidence="1" id="KW-1133">Transmembrane helix</keyword>
<dbReference type="EMBL" id="CP020953">
    <property type="protein sequence ID" value="AWI05310.1"/>
    <property type="molecule type" value="Genomic_DNA"/>
</dbReference>
<dbReference type="InterPro" id="IPR045528">
    <property type="entry name" value="DO-GTPase2"/>
</dbReference>
<accession>A0A2U8DRP7</accession>
<protein>
    <recommendedName>
        <fullName evidence="2">Double-GTPase 2 domain-containing protein</fullName>
    </recommendedName>
</protein>
<reference evidence="4" key="1">
    <citation type="submission" date="2017-04" db="EMBL/GenBank/DDBJ databases">
        <authorList>
            <person name="Song Y."/>
            <person name="Cho B.-K."/>
        </authorList>
    </citation>
    <scope>NUCLEOTIDE SEQUENCE [LARGE SCALE GENOMIC DNA]</scope>
    <source>
        <strain evidence="4">SL1</strain>
    </source>
</reference>
<dbReference type="KEGG" id="cdrk:B9W14_12610"/>
<dbReference type="SUPFAM" id="SSF52540">
    <property type="entry name" value="P-loop containing nucleoside triphosphate hydrolases"/>
    <property type="match status" value="1"/>
</dbReference>
<dbReference type="Pfam" id="PF19993">
    <property type="entry name" value="DO-GTPase2"/>
    <property type="match status" value="1"/>
</dbReference>
<evidence type="ECO:0000259" key="2">
    <source>
        <dbReference type="Pfam" id="PF19993"/>
    </source>
</evidence>
<dbReference type="InterPro" id="IPR027417">
    <property type="entry name" value="P-loop_NTPase"/>
</dbReference>
<keyword evidence="1" id="KW-0472">Membrane</keyword>